<sequence>MGEADLIIFPSLPESYICRYQEQNLTMDEEYDVIVLGTGLKECIISGMMSCSKKKVLHMDRNKYYGGESASLTPLEDVFKHFGMPMPDKMDKYGRGRDWNVDLIPKFLMADGKLVKLLVDTGVTRYLEFKSVDGSYVMKTDKGKNKKIFKVPSNEKEALASSLMGLMEKRRFRNFLIAVSNFDENDPTTHKEIQPNMTCQDLYNKFGLDNNTADFAGHAFALYRNDIYKQQNCKDFIKRMQLYQTSIARYGKSPFLYPLYGLGELPQGFARLSAIYGGTYMLDKPGSEPVFEDGKVIGVKCGDEMARAKIVVCDPSYALDKCKKVGQVARAICILNHPIPNTSDAASCQIIIPQNAVNRNDGKCVTAGGTMRHSVTARGTMKQCVTAGGTMRHSVTARGTVRHSVTTRGTMRQCVTVGGTMRHSVTARGTMKQCVTAGGTMRHSVTARGTVRHSVTTRGTMRQCVTVGGTMRHSVTARGTMRHSVTTRGTMRHSVTAGGTMRQSVTARETMRHSVTAGGTMRHSVTAGGTMRHSVTTRGTKIYIYVSCISDTHNVTSKGFYLAIVSTLVETNNPEEELRPGLDLLGPIEQKFVSVSDLYEPLADGSVDNLYITKSYDETSHFETTCIDVLDVFKRAYGSEWDSKVVEHNTQQDEAGY</sequence>
<name>A0ABQ9ECD3_TEGGR</name>
<dbReference type="Pfam" id="PF00996">
    <property type="entry name" value="GDI"/>
    <property type="match status" value="2"/>
</dbReference>
<comment type="function">
    <text evidence="2">Regulates the GDP/GTP exchange reaction of most RAB proteins by inhibiting the dissociation of GDP from them, and the subsequent binding of GTP.</text>
</comment>
<dbReference type="PANTHER" id="PTHR11787">
    <property type="entry name" value="RAB GDP-DISSOCIATION INHIBITOR"/>
    <property type="match status" value="1"/>
</dbReference>
<evidence type="ECO:0000313" key="4">
    <source>
        <dbReference type="Proteomes" id="UP001217089"/>
    </source>
</evidence>
<proteinExistence type="inferred from homology"/>
<keyword evidence="2" id="KW-0343">GTPase activation</keyword>
<accession>A0ABQ9ECD3</accession>
<dbReference type="PRINTS" id="PR00892">
    <property type="entry name" value="RABGDI"/>
</dbReference>
<dbReference type="Gene3D" id="3.30.519.10">
    <property type="entry name" value="Guanine Nucleotide Dissociation Inhibitor, domain 2"/>
    <property type="match status" value="2"/>
</dbReference>
<protein>
    <recommendedName>
        <fullName evidence="2">Rab GDP dissociation inhibitor</fullName>
    </recommendedName>
</protein>
<dbReference type="Gene3D" id="1.10.405.10">
    <property type="entry name" value="Guanine Nucleotide Dissociation Inhibitor, domain 1"/>
    <property type="match status" value="1"/>
</dbReference>
<keyword evidence="2" id="KW-0963">Cytoplasm</keyword>
<keyword evidence="4" id="KW-1185">Reference proteome</keyword>
<dbReference type="EMBL" id="JARBDR010000918">
    <property type="protein sequence ID" value="KAJ8302174.1"/>
    <property type="molecule type" value="Genomic_DNA"/>
</dbReference>
<comment type="similarity">
    <text evidence="1 2">Belongs to the Rab GDI family.</text>
</comment>
<dbReference type="InterPro" id="IPR018203">
    <property type="entry name" value="GDP_dissociation_inhibitor"/>
</dbReference>
<comment type="caution">
    <text evidence="3">The sequence shown here is derived from an EMBL/GenBank/DDBJ whole genome shotgun (WGS) entry which is preliminary data.</text>
</comment>
<dbReference type="SUPFAM" id="SSF54373">
    <property type="entry name" value="FAD-linked reductases, C-terminal domain"/>
    <property type="match status" value="1"/>
</dbReference>
<evidence type="ECO:0000313" key="3">
    <source>
        <dbReference type="EMBL" id="KAJ8302174.1"/>
    </source>
</evidence>
<dbReference type="InterPro" id="IPR000806">
    <property type="entry name" value="RabGDI"/>
</dbReference>
<dbReference type="PANTHER" id="PTHR11787:SF8">
    <property type="entry name" value="RAB GDP DISSOCIATION INHIBITOR"/>
    <property type="match status" value="1"/>
</dbReference>
<gene>
    <name evidence="3" type="ORF">KUTeg_021161</name>
</gene>
<comment type="subcellular location">
    <subcellularLocation>
        <location evidence="2">Cytoplasm</location>
    </subcellularLocation>
</comment>
<evidence type="ECO:0000256" key="2">
    <source>
        <dbReference type="RuleBase" id="RU363124"/>
    </source>
</evidence>
<dbReference type="Proteomes" id="UP001217089">
    <property type="component" value="Unassembled WGS sequence"/>
</dbReference>
<reference evidence="3 4" key="1">
    <citation type="submission" date="2022-12" db="EMBL/GenBank/DDBJ databases">
        <title>Chromosome-level genome of Tegillarca granosa.</title>
        <authorList>
            <person name="Kim J."/>
        </authorList>
    </citation>
    <scope>NUCLEOTIDE SEQUENCE [LARGE SCALE GENOMIC DNA]</scope>
    <source>
        <strain evidence="3">Teg-2019</strain>
        <tissue evidence="3">Adductor muscle</tissue>
    </source>
</reference>
<dbReference type="SUPFAM" id="SSF51905">
    <property type="entry name" value="FAD/NAD(P)-binding domain"/>
    <property type="match status" value="2"/>
</dbReference>
<dbReference type="InterPro" id="IPR036188">
    <property type="entry name" value="FAD/NAD-bd_sf"/>
</dbReference>
<dbReference type="PRINTS" id="PR00891">
    <property type="entry name" value="RABGDIREP"/>
</dbReference>
<evidence type="ECO:0000256" key="1">
    <source>
        <dbReference type="ARBA" id="ARBA00005593"/>
    </source>
</evidence>
<dbReference type="Gene3D" id="3.50.50.60">
    <property type="entry name" value="FAD/NAD(P)-binding domain"/>
    <property type="match status" value="1"/>
</dbReference>
<organism evidence="3 4">
    <name type="scientific">Tegillarca granosa</name>
    <name type="common">Malaysian cockle</name>
    <name type="synonym">Anadara granosa</name>
    <dbReference type="NCBI Taxonomy" id="220873"/>
    <lineage>
        <taxon>Eukaryota</taxon>
        <taxon>Metazoa</taxon>
        <taxon>Spiralia</taxon>
        <taxon>Lophotrochozoa</taxon>
        <taxon>Mollusca</taxon>
        <taxon>Bivalvia</taxon>
        <taxon>Autobranchia</taxon>
        <taxon>Pteriomorphia</taxon>
        <taxon>Arcoida</taxon>
        <taxon>Arcoidea</taxon>
        <taxon>Arcidae</taxon>
        <taxon>Tegillarca</taxon>
    </lineage>
</organism>